<reference evidence="1 2" key="1">
    <citation type="submission" date="2019-10" db="EMBL/GenBank/DDBJ databases">
        <title>Nocardioides novel species isolated from the excrement of Marmot.</title>
        <authorList>
            <person name="Zhang G."/>
        </authorList>
    </citation>
    <scope>NUCLEOTIDE SEQUENCE [LARGE SCALE GENOMIC DNA]</scope>
    <source>
        <strain evidence="2">zg-579</strain>
    </source>
</reference>
<keyword evidence="2" id="KW-1185">Reference proteome</keyword>
<sequence length="87" mass="9838">MTPQQPLGQPLRRPAYDDAATVREMHDDCLAVGRNLRLDRFDRLARAAAAPVPSLAFDQFPREVPKRDIRIDDAAQRLANALHLHLD</sequence>
<proteinExistence type="predicted"/>
<evidence type="ECO:0000313" key="1">
    <source>
        <dbReference type="EMBL" id="MTB95513.1"/>
    </source>
</evidence>
<gene>
    <name evidence="1" type="ORF">GGQ22_10495</name>
</gene>
<evidence type="ECO:0000313" key="2">
    <source>
        <dbReference type="Proteomes" id="UP000433406"/>
    </source>
</evidence>
<accession>A0A6I3JBT9</accession>
<dbReference type="EMBL" id="WLCI01000011">
    <property type="protein sequence ID" value="MTB95513.1"/>
    <property type="molecule type" value="Genomic_DNA"/>
</dbReference>
<organism evidence="1 2">
    <name type="scientific">Nocardioides marmotae</name>
    <dbReference type="NCBI Taxonomy" id="2663857"/>
    <lineage>
        <taxon>Bacteria</taxon>
        <taxon>Bacillati</taxon>
        <taxon>Actinomycetota</taxon>
        <taxon>Actinomycetes</taxon>
        <taxon>Propionibacteriales</taxon>
        <taxon>Nocardioidaceae</taxon>
        <taxon>Nocardioides</taxon>
    </lineage>
</organism>
<dbReference type="Proteomes" id="UP000433406">
    <property type="component" value="Unassembled WGS sequence"/>
</dbReference>
<name>A0A6I3JBT9_9ACTN</name>
<dbReference type="RefSeq" id="WP_154615050.1">
    <property type="nucleotide sequence ID" value="NZ_CP053660.1"/>
</dbReference>
<dbReference type="AlphaFoldDB" id="A0A6I3JBT9"/>
<protein>
    <submittedName>
        <fullName evidence="1">Uncharacterized protein</fullName>
    </submittedName>
</protein>
<comment type="caution">
    <text evidence="1">The sequence shown here is derived from an EMBL/GenBank/DDBJ whole genome shotgun (WGS) entry which is preliminary data.</text>
</comment>